<name>B1I9C4_STRPI</name>
<dbReference type="HOGENOM" id="CLU_096813_0_0_9"/>
<protein>
    <submittedName>
        <fullName evidence="2">Endonuclease/exonuclease/phosphatase family</fullName>
    </submittedName>
</protein>
<keyword evidence="2" id="KW-0540">Nuclease</keyword>
<accession>B1I9C4</accession>
<dbReference type="Gene3D" id="3.60.10.10">
    <property type="entry name" value="Endonuclease/exonuclease/phosphatase"/>
    <property type="match status" value="1"/>
</dbReference>
<reference evidence="3" key="1">
    <citation type="journal article" date="2010" name="Genome Biol.">
        <title>Structure and dynamics of the pan-genome of Streptococcus pneumoniae and closely related species.</title>
        <authorList>
            <person name="Donati C."/>
            <person name="Hiller N.L."/>
            <person name="Tettelin H."/>
            <person name="Muzzi A."/>
            <person name="Croucher N.J."/>
            <person name="Angiuoli S.V."/>
            <person name="Oggioni M."/>
            <person name="Dunning Hotopp J.C."/>
            <person name="Hu F.Z."/>
            <person name="Riley D.R."/>
            <person name="Covacci A."/>
            <person name="Mitchell T.J."/>
            <person name="Bentley S.D."/>
            <person name="Kilian M."/>
            <person name="Ehrlich G.D."/>
            <person name="Rappuoli R."/>
            <person name="Moxon E.R."/>
            <person name="Masignani V."/>
        </authorList>
    </citation>
    <scope>NUCLEOTIDE SEQUENCE [LARGE SCALE GENOMIC DNA]</scope>
    <source>
        <strain evidence="3">Hungary19A-6</strain>
    </source>
</reference>
<dbReference type="EMBL" id="CP000936">
    <property type="protein sequence ID" value="ACA35921.1"/>
    <property type="molecule type" value="Genomic_DNA"/>
</dbReference>
<keyword evidence="2" id="KW-0269">Exonuclease</keyword>
<proteinExistence type="predicted"/>
<dbReference type="InterPro" id="IPR036691">
    <property type="entry name" value="Endo/exonu/phosph_ase_sf"/>
</dbReference>
<keyword evidence="2" id="KW-0255">Endonuclease</keyword>
<keyword evidence="2" id="KW-0378">Hydrolase</keyword>
<dbReference type="SUPFAM" id="SSF56219">
    <property type="entry name" value="DNase I-like"/>
    <property type="match status" value="1"/>
</dbReference>
<gene>
    <name evidence="2" type="ordered locus">SPH_2227</name>
</gene>
<dbReference type="AlphaFoldDB" id="B1I9C4"/>
<evidence type="ECO:0000313" key="3">
    <source>
        <dbReference type="Proteomes" id="UP000002163"/>
    </source>
</evidence>
<dbReference type="Pfam" id="PF03372">
    <property type="entry name" value="Exo_endo_phos"/>
    <property type="match status" value="1"/>
</dbReference>
<dbReference type="InterPro" id="IPR005135">
    <property type="entry name" value="Endo/exonuclease/phosphatase"/>
</dbReference>
<dbReference type="Proteomes" id="UP000002163">
    <property type="component" value="Chromosome"/>
</dbReference>
<evidence type="ECO:0000313" key="2">
    <source>
        <dbReference type="EMBL" id="ACA35921.1"/>
    </source>
</evidence>
<dbReference type="GO" id="GO:0004527">
    <property type="term" value="F:exonuclease activity"/>
    <property type="evidence" value="ECO:0007669"/>
    <property type="project" value="UniProtKB-KW"/>
</dbReference>
<dbReference type="RefSeq" id="WP_000738906.1">
    <property type="nucleotide sequence ID" value="NC_010380.1"/>
</dbReference>
<dbReference type="KEGG" id="spv:SPH_2227"/>
<dbReference type="GO" id="GO:0004519">
    <property type="term" value="F:endonuclease activity"/>
    <property type="evidence" value="ECO:0007669"/>
    <property type="project" value="UniProtKB-KW"/>
</dbReference>
<evidence type="ECO:0000259" key="1">
    <source>
        <dbReference type="Pfam" id="PF03372"/>
    </source>
</evidence>
<feature type="domain" description="Endonuclease/exonuclease/phosphatase" evidence="1">
    <location>
        <begin position="8"/>
        <end position="173"/>
    </location>
</feature>
<sequence>MKKMTVSTWNINQRSGTGKGKQIPEMIVHELAKQNSDIVCLTEYVKGKNHSEFCEQLKSLGYSLFMYPEHIKKFQNEVLIAIKTKFVTLPRITTFPEEEFPDFLHLQIDFEGAPLHIIGARIKIADIDDTLPYKRKLPLLVKDAKERLLQIEYITEYVRKLNGNILLMGDFNNFHYFEHQKIDSWEHDKEFLQNYYSYPLLVAKMTEVNLATYSPTGNYDEVYSWINPGTRADNIKRYIRNDHLFSNLTEISDIKYSWEFTKNPKYQNKVGFPDHAILSATISL</sequence>
<organism evidence="2 3">
    <name type="scientific">Streptococcus pneumoniae (strain Hungary19A-6)</name>
    <dbReference type="NCBI Taxonomy" id="487214"/>
    <lineage>
        <taxon>Bacteria</taxon>
        <taxon>Bacillati</taxon>
        <taxon>Bacillota</taxon>
        <taxon>Bacilli</taxon>
        <taxon>Lactobacillales</taxon>
        <taxon>Streptococcaceae</taxon>
        <taxon>Streptococcus</taxon>
    </lineage>
</organism>